<dbReference type="Pfam" id="PF24764">
    <property type="entry name" value="rva_4"/>
    <property type="match status" value="1"/>
</dbReference>
<organism evidence="2 3">
    <name type="scientific">Littorina saxatilis</name>
    <dbReference type="NCBI Taxonomy" id="31220"/>
    <lineage>
        <taxon>Eukaryota</taxon>
        <taxon>Metazoa</taxon>
        <taxon>Spiralia</taxon>
        <taxon>Lophotrochozoa</taxon>
        <taxon>Mollusca</taxon>
        <taxon>Gastropoda</taxon>
        <taxon>Caenogastropoda</taxon>
        <taxon>Littorinimorpha</taxon>
        <taxon>Littorinoidea</taxon>
        <taxon>Littorinidae</taxon>
        <taxon>Littorina</taxon>
    </lineage>
</organism>
<evidence type="ECO:0000313" key="2">
    <source>
        <dbReference type="EMBL" id="KAK7089481.1"/>
    </source>
</evidence>
<dbReference type="InterPro" id="IPR036397">
    <property type="entry name" value="RNaseH_sf"/>
</dbReference>
<dbReference type="InterPro" id="IPR012337">
    <property type="entry name" value="RNaseH-like_sf"/>
</dbReference>
<evidence type="ECO:0000259" key="1">
    <source>
        <dbReference type="PROSITE" id="PS50994"/>
    </source>
</evidence>
<keyword evidence="3" id="KW-1185">Reference proteome</keyword>
<dbReference type="SUPFAM" id="SSF53098">
    <property type="entry name" value="Ribonuclease H-like"/>
    <property type="match status" value="1"/>
</dbReference>
<reference evidence="2 3" key="1">
    <citation type="submission" date="2024-02" db="EMBL/GenBank/DDBJ databases">
        <title>Chromosome-scale genome assembly of the rough periwinkle Littorina saxatilis.</title>
        <authorList>
            <person name="De Jode A."/>
            <person name="Faria R."/>
            <person name="Formenti G."/>
            <person name="Sims Y."/>
            <person name="Smith T.P."/>
            <person name="Tracey A."/>
            <person name="Wood J.M.D."/>
            <person name="Zagrodzka Z.B."/>
            <person name="Johannesson K."/>
            <person name="Butlin R.K."/>
            <person name="Leder E.H."/>
        </authorList>
    </citation>
    <scope>NUCLEOTIDE SEQUENCE [LARGE SCALE GENOMIC DNA]</scope>
    <source>
        <strain evidence="2">Snail1</strain>
        <tissue evidence="2">Muscle</tissue>
    </source>
</reference>
<dbReference type="InterPro" id="IPR001584">
    <property type="entry name" value="Integrase_cat-core"/>
</dbReference>
<proteinExistence type="predicted"/>
<dbReference type="PROSITE" id="PS50994">
    <property type="entry name" value="INTEGRASE"/>
    <property type="match status" value="1"/>
</dbReference>
<dbReference type="Proteomes" id="UP001374579">
    <property type="component" value="Unassembled WGS sequence"/>
</dbReference>
<dbReference type="GO" id="GO:0003676">
    <property type="term" value="F:nucleic acid binding"/>
    <property type="evidence" value="ECO:0007669"/>
    <property type="project" value="InterPro"/>
</dbReference>
<name>A0AAN9AMC3_9CAEN</name>
<comment type="caution">
    <text evidence="2">The sequence shown here is derived from an EMBL/GenBank/DDBJ whole genome shotgun (WGS) entry which is preliminary data.</text>
</comment>
<dbReference type="GO" id="GO:0015074">
    <property type="term" value="P:DNA integration"/>
    <property type="evidence" value="ECO:0007669"/>
    <property type="project" value="InterPro"/>
</dbReference>
<dbReference type="InterPro" id="IPR058913">
    <property type="entry name" value="Integrase_dom_put"/>
</dbReference>
<sequence length="431" mass="49424">MATQAQGNVPAELIRTLTTAVVQELALQREVAPPVDEIEGATASKPQGRPKKGINMDYVCELLFELHMPLTKVAAMCGVDRHTLYRRLKDEGIDTSKGSRYTDLTDQQLEEHVRIIKREHPNAGLVYLTGHLRSRGIFVQRQRVINSLQSVDPDGVEERLNVAIARREYCVPCPNFMWHLDGHHKLVNWKLVIHACVDGFSRTIIFLNCADNNRAETPHRLFCDATLYYGWPIKVRTDYGGENVKVWDEMLAHRRQERSVIAGSSVHNTRVERMHLEVKTQVVTTFKAIFLDFERGGILDRDNDTDLFCLHYVFLPRINRALQEFRQGHNNHSLRTERNQTPLQLFFTNSHLIPQYEEDETDHDDGPGLTVRELRESECQLPFVPVDSVRCPLTDAELVQLQQQFDSLASDNARQTYLDVAQFVSECLSNP</sequence>
<dbReference type="EMBL" id="JBAMIC010001490">
    <property type="protein sequence ID" value="KAK7089481.1"/>
    <property type="molecule type" value="Genomic_DNA"/>
</dbReference>
<accession>A0AAN9AMC3</accession>
<dbReference type="PANTHER" id="PTHR46791:SF7">
    <property type="entry name" value="INTEGRASE CATALYTIC DOMAIN-CONTAINING PROTEIN"/>
    <property type="match status" value="1"/>
</dbReference>
<evidence type="ECO:0000313" key="3">
    <source>
        <dbReference type="Proteomes" id="UP001374579"/>
    </source>
</evidence>
<gene>
    <name evidence="2" type="ORF">V1264_025100</name>
</gene>
<protein>
    <recommendedName>
        <fullName evidence="1">Integrase catalytic domain-containing protein</fullName>
    </recommendedName>
</protein>
<dbReference type="PANTHER" id="PTHR46791">
    <property type="entry name" value="EXPRESSED PROTEIN"/>
    <property type="match status" value="1"/>
</dbReference>
<dbReference type="Gene3D" id="3.30.420.10">
    <property type="entry name" value="Ribonuclease H-like superfamily/Ribonuclease H"/>
    <property type="match status" value="1"/>
</dbReference>
<dbReference type="AlphaFoldDB" id="A0AAN9AMC3"/>
<feature type="domain" description="Integrase catalytic" evidence="1">
    <location>
        <begin position="168"/>
        <end position="350"/>
    </location>
</feature>